<protein>
    <submittedName>
        <fullName evidence="2">Uncharacterized protein</fullName>
    </submittedName>
</protein>
<keyword evidence="3" id="KW-1185">Reference proteome</keyword>
<dbReference type="Proteomes" id="UP001154282">
    <property type="component" value="Unassembled WGS sequence"/>
</dbReference>
<dbReference type="AlphaFoldDB" id="A0AAV0IPT8"/>
<evidence type="ECO:0000256" key="1">
    <source>
        <dbReference type="SAM" id="MobiDB-lite"/>
    </source>
</evidence>
<organism evidence="2 3">
    <name type="scientific">Linum tenue</name>
    <dbReference type="NCBI Taxonomy" id="586396"/>
    <lineage>
        <taxon>Eukaryota</taxon>
        <taxon>Viridiplantae</taxon>
        <taxon>Streptophyta</taxon>
        <taxon>Embryophyta</taxon>
        <taxon>Tracheophyta</taxon>
        <taxon>Spermatophyta</taxon>
        <taxon>Magnoliopsida</taxon>
        <taxon>eudicotyledons</taxon>
        <taxon>Gunneridae</taxon>
        <taxon>Pentapetalae</taxon>
        <taxon>rosids</taxon>
        <taxon>fabids</taxon>
        <taxon>Malpighiales</taxon>
        <taxon>Linaceae</taxon>
        <taxon>Linum</taxon>
    </lineage>
</organism>
<sequence length="40" mass="4660">MVQSDQMRNRVLGFRPDSSSSSRSRGRRHGQFSILQQNPR</sequence>
<evidence type="ECO:0000313" key="3">
    <source>
        <dbReference type="Proteomes" id="UP001154282"/>
    </source>
</evidence>
<comment type="caution">
    <text evidence="2">The sequence shown here is derived from an EMBL/GenBank/DDBJ whole genome shotgun (WGS) entry which is preliminary data.</text>
</comment>
<name>A0AAV0IPT8_9ROSI</name>
<gene>
    <name evidence="2" type="ORF">LITE_LOCUS10291</name>
</gene>
<dbReference type="EMBL" id="CAMGYJ010000004">
    <property type="protein sequence ID" value="CAI0399417.1"/>
    <property type="molecule type" value="Genomic_DNA"/>
</dbReference>
<feature type="region of interest" description="Disordered" evidence="1">
    <location>
        <begin position="1"/>
        <end position="40"/>
    </location>
</feature>
<evidence type="ECO:0000313" key="2">
    <source>
        <dbReference type="EMBL" id="CAI0399417.1"/>
    </source>
</evidence>
<proteinExistence type="predicted"/>
<reference evidence="2" key="1">
    <citation type="submission" date="2022-08" db="EMBL/GenBank/DDBJ databases">
        <authorList>
            <person name="Gutierrez-Valencia J."/>
        </authorList>
    </citation>
    <scope>NUCLEOTIDE SEQUENCE</scope>
</reference>
<accession>A0AAV0IPT8</accession>